<dbReference type="RefSeq" id="WP_147127949.1">
    <property type="nucleotide sequence ID" value="NZ_BJXA01000001.1"/>
</dbReference>
<proteinExistence type="inferred from homology"/>
<accession>A0A511M4M5</accession>
<reference evidence="9 10" key="1">
    <citation type="submission" date="2019-07" db="EMBL/GenBank/DDBJ databases">
        <title>Whole genome shotgun sequence of Nocardia ninae NBRC 108245.</title>
        <authorList>
            <person name="Hosoyama A."/>
            <person name="Uohara A."/>
            <person name="Ohji S."/>
            <person name="Ichikawa N."/>
        </authorList>
    </citation>
    <scope>NUCLEOTIDE SEQUENCE [LARGE SCALE GENOMIC DNA]</scope>
    <source>
        <strain evidence="9 10">NBRC 108245</strain>
    </source>
</reference>
<dbReference type="PANTHER" id="PTHR11804">
    <property type="entry name" value="PROTEASE M3 THIMET OLIGOPEPTIDASE-RELATED"/>
    <property type="match status" value="1"/>
</dbReference>
<dbReference type="GO" id="GO:0046872">
    <property type="term" value="F:metal ion binding"/>
    <property type="evidence" value="ECO:0007669"/>
    <property type="project" value="UniProtKB-UniRule"/>
</dbReference>
<keyword evidence="2 7" id="KW-0645">Protease</keyword>
<evidence type="ECO:0000256" key="2">
    <source>
        <dbReference type="ARBA" id="ARBA00022670"/>
    </source>
</evidence>
<dbReference type="GO" id="GO:0006518">
    <property type="term" value="P:peptide metabolic process"/>
    <property type="evidence" value="ECO:0007669"/>
    <property type="project" value="TreeGrafter"/>
</dbReference>
<name>A0A511M4M5_9NOCA</name>
<dbReference type="Pfam" id="PF01432">
    <property type="entry name" value="Peptidase_M3"/>
    <property type="match status" value="1"/>
</dbReference>
<dbReference type="GO" id="GO:0004222">
    <property type="term" value="F:metalloendopeptidase activity"/>
    <property type="evidence" value="ECO:0007669"/>
    <property type="project" value="InterPro"/>
</dbReference>
<dbReference type="Gene3D" id="1.10.1370.10">
    <property type="entry name" value="Neurolysin, domain 3"/>
    <property type="match status" value="1"/>
</dbReference>
<dbReference type="CDD" id="cd06455">
    <property type="entry name" value="M3A_TOP"/>
    <property type="match status" value="1"/>
</dbReference>
<dbReference type="PANTHER" id="PTHR11804:SF84">
    <property type="entry name" value="SACCHAROLYSIN"/>
    <property type="match status" value="1"/>
</dbReference>
<dbReference type="GO" id="GO:0006508">
    <property type="term" value="P:proteolysis"/>
    <property type="evidence" value="ECO:0007669"/>
    <property type="project" value="UniProtKB-KW"/>
</dbReference>
<dbReference type="Proteomes" id="UP000321424">
    <property type="component" value="Unassembled WGS sequence"/>
</dbReference>
<dbReference type="EMBL" id="BJXA01000001">
    <property type="protein sequence ID" value="GEM35590.1"/>
    <property type="molecule type" value="Genomic_DNA"/>
</dbReference>
<evidence type="ECO:0000313" key="9">
    <source>
        <dbReference type="EMBL" id="GEM35590.1"/>
    </source>
</evidence>
<evidence type="ECO:0000313" key="10">
    <source>
        <dbReference type="Proteomes" id="UP000321424"/>
    </source>
</evidence>
<evidence type="ECO:0000256" key="1">
    <source>
        <dbReference type="ARBA" id="ARBA00006040"/>
    </source>
</evidence>
<keyword evidence="5 7" id="KW-0862">Zinc</keyword>
<sequence length="645" mass="72803">MNPQPLALPSADWSAWLTDYVGERLQSASDTLKQLKDGTFRDTATVLGRWNDADIALRGAESAAGLFVEVHPESDVRTLAEELIQQIDRSKTDRNLDRALYDVVATTDSAGLEEVALRMRDHVLRDFRRSGVDRDEKTRTRLREISERLTVLDQDFGRAIRDDVRSVRLSAEQLDGLPADFLAAHPPAEDGLVTVTTDYPDYRPFRVYARDADARRNLTIEFENRGWPANDAVLHEMFDLRDEKARLLGYDSWPDYDADVKMIGTGNAIAEFIERISTAADAAGRRDLDALLARRREDDPADTIDRSETGYYMELIRREQFDVDATEVRRYFDFTRVRSGLLEVTGRLFGLEYRPVDVPRWHEDVTAYDVYADGERRGRIYLDLHPRPGKYKHAAQFDLVCGITDRLLPEGVLVCNFPRGLMEHQDVVTLFHEFGHLIHHVLGGRQTWARFSGVATEWDFVEAPSQMLEEWAWDADILGSFALDETGTRIPADLVARMRAAKDFGKGITIKTQVGYAAVSYLLHRDRPADHTAAVMQAMERYGMIPGLPGTHFQASFGHLAGYTSAYYTYLWSLVIAKDLFSAFDADDLFDPAVAHRYRDRILAPGGSRDAAELVADFLGRPSGFDAFRAWLDTAPVANAARSAP</sequence>
<comment type="caution">
    <text evidence="9">The sequence shown here is derived from an EMBL/GenBank/DDBJ whole genome shotgun (WGS) entry which is preliminary data.</text>
</comment>
<dbReference type="OrthoDB" id="9773538at2"/>
<dbReference type="InterPro" id="IPR001567">
    <property type="entry name" value="Pept_M3A_M3B_dom"/>
</dbReference>
<keyword evidence="3 7" id="KW-0479">Metal-binding</keyword>
<organism evidence="9 10">
    <name type="scientific">Nocardia ninae NBRC 108245</name>
    <dbReference type="NCBI Taxonomy" id="1210091"/>
    <lineage>
        <taxon>Bacteria</taxon>
        <taxon>Bacillati</taxon>
        <taxon>Actinomycetota</taxon>
        <taxon>Actinomycetes</taxon>
        <taxon>Mycobacteriales</taxon>
        <taxon>Nocardiaceae</taxon>
        <taxon>Nocardia</taxon>
    </lineage>
</organism>
<feature type="domain" description="Peptidase M3A/M3B catalytic" evidence="8">
    <location>
        <begin position="208"/>
        <end position="628"/>
    </location>
</feature>
<comment type="cofactor">
    <cofactor evidence="7">
        <name>Zn(2+)</name>
        <dbReference type="ChEBI" id="CHEBI:29105"/>
    </cofactor>
    <text evidence="7">Binds 1 zinc ion.</text>
</comment>
<dbReference type="AlphaFoldDB" id="A0A511M4M5"/>
<evidence type="ECO:0000256" key="3">
    <source>
        <dbReference type="ARBA" id="ARBA00022723"/>
    </source>
</evidence>
<evidence type="ECO:0000256" key="6">
    <source>
        <dbReference type="ARBA" id="ARBA00023049"/>
    </source>
</evidence>
<evidence type="ECO:0000256" key="5">
    <source>
        <dbReference type="ARBA" id="ARBA00022833"/>
    </source>
</evidence>
<keyword evidence="10" id="KW-1185">Reference proteome</keyword>
<evidence type="ECO:0000256" key="4">
    <source>
        <dbReference type="ARBA" id="ARBA00022801"/>
    </source>
</evidence>
<dbReference type="InterPro" id="IPR045090">
    <property type="entry name" value="Pept_M3A_M3B"/>
</dbReference>
<keyword evidence="6 7" id="KW-0482">Metalloprotease</keyword>
<dbReference type="Gene3D" id="3.40.390.10">
    <property type="entry name" value="Collagenase (Catalytic Domain)"/>
    <property type="match status" value="1"/>
</dbReference>
<evidence type="ECO:0000256" key="7">
    <source>
        <dbReference type="RuleBase" id="RU003435"/>
    </source>
</evidence>
<keyword evidence="4 7" id="KW-0378">Hydrolase</keyword>
<evidence type="ECO:0000259" key="8">
    <source>
        <dbReference type="Pfam" id="PF01432"/>
    </source>
</evidence>
<dbReference type="InterPro" id="IPR024079">
    <property type="entry name" value="MetalloPept_cat_dom_sf"/>
</dbReference>
<protein>
    <submittedName>
        <fullName evidence="9">Zn-dependent oligopeptidase</fullName>
    </submittedName>
</protein>
<dbReference type="SUPFAM" id="SSF55486">
    <property type="entry name" value="Metalloproteases ('zincins'), catalytic domain"/>
    <property type="match status" value="1"/>
</dbReference>
<comment type="similarity">
    <text evidence="1 7">Belongs to the peptidase M3 family.</text>
</comment>
<gene>
    <name evidence="9" type="primary">thoP1</name>
    <name evidence="9" type="ORF">NN4_01090</name>
</gene>
<dbReference type="InterPro" id="IPR024077">
    <property type="entry name" value="Neurolysin/TOP_dom2"/>
</dbReference>